<accession>A0A931CLX0</accession>
<keyword evidence="3" id="KW-0238">DNA-binding</keyword>
<dbReference type="GO" id="GO:0003677">
    <property type="term" value="F:DNA binding"/>
    <property type="evidence" value="ECO:0007669"/>
    <property type="project" value="UniProtKB-KW"/>
</dbReference>
<dbReference type="InterPro" id="IPR000847">
    <property type="entry name" value="LysR_HTH_N"/>
</dbReference>
<sequence>MELGQLRALRELGDRGSIAAVAAALHVTPSSVSQQLSALQRRAATALTFKDGRRTALTDAGRALALAAVDVEVALERAEEAVAQFRNEPQGVVKVAAFHSAALALFGPLLARMSARDHPSVALSDFDVAQEHFPALTQDHDLVIAHRLTGSPPWPGAVRVEPLMLEPLDLVIRKDHRLAAKESVIPEDLRGETWVAVHQGFPLQHALEQIAGIGGADVRIAHQINEFFVAAAVVAASDCVALMPRYTTDMRHHPNLVLKPISSLGPGRHIDCLIRPETLERANVKTVLTQLRAVTTHLTSQAPSSKDRPDVR</sequence>
<dbReference type="InterPro" id="IPR036390">
    <property type="entry name" value="WH_DNA-bd_sf"/>
</dbReference>
<evidence type="ECO:0000256" key="3">
    <source>
        <dbReference type="ARBA" id="ARBA00023125"/>
    </source>
</evidence>
<dbReference type="Gene3D" id="3.40.190.10">
    <property type="entry name" value="Periplasmic binding protein-like II"/>
    <property type="match status" value="2"/>
</dbReference>
<evidence type="ECO:0000259" key="5">
    <source>
        <dbReference type="PROSITE" id="PS50931"/>
    </source>
</evidence>
<protein>
    <submittedName>
        <fullName evidence="6">LysR family transcriptional regulator</fullName>
    </submittedName>
</protein>
<dbReference type="InterPro" id="IPR036388">
    <property type="entry name" value="WH-like_DNA-bd_sf"/>
</dbReference>
<dbReference type="SUPFAM" id="SSF53850">
    <property type="entry name" value="Periplasmic binding protein-like II"/>
    <property type="match status" value="1"/>
</dbReference>
<evidence type="ECO:0000256" key="1">
    <source>
        <dbReference type="ARBA" id="ARBA00009437"/>
    </source>
</evidence>
<dbReference type="PANTHER" id="PTHR30346">
    <property type="entry name" value="TRANSCRIPTIONAL DUAL REGULATOR HCAR-RELATED"/>
    <property type="match status" value="1"/>
</dbReference>
<dbReference type="Pfam" id="PF03466">
    <property type="entry name" value="LysR_substrate"/>
    <property type="match status" value="1"/>
</dbReference>
<dbReference type="Gene3D" id="1.10.10.10">
    <property type="entry name" value="Winged helix-like DNA-binding domain superfamily/Winged helix DNA-binding domain"/>
    <property type="match status" value="1"/>
</dbReference>
<evidence type="ECO:0000313" key="7">
    <source>
        <dbReference type="Proteomes" id="UP000655366"/>
    </source>
</evidence>
<dbReference type="GO" id="GO:0003700">
    <property type="term" value="F:DNA-binding transcription factor activity"/>
    <property type="evidence" value="ECO:0007669"/>
    <property type="project" value="InterPro"/>
</dbReference>
<keyword evidence="2" id="KW-0805">Transcription regulation</keyword>
<dbReference type="Pfam" id="PF00126">
    <property type="entry name" value="HTH_1"/>
    <property type="match status" value="1"/>
</dbReference>
<organism evidence="6 7">
    <name type="scientific">Arthrobacter terrae</name>
    <dbReference type="NCBI Taxonomy" id="2935737"/>
    <lineage>
        <taxon>Bacteria</taxon>
        <taxon>Bacillati</taxon>
        <taxon>Actinomycetota</taxon>
        <taxon>Actinomycetes</taxon>
        <taxon>Micrococcales</taxon>
        <taxon>Micrococcaceae</taxon>
        <taxon>Arthrobacter</taxon>
    </lineage>
</organism>
<dbReference type="RefSeq" id="WP_196396287.1">
    <property type="nucleotide sequence ID" value="NZ_JADNYM010000008.1"/>
</dbReference>
<dbReference type="Proteomes" id="UP000655366">
    <property type="component" value="Unassembled WGS sequence"/>
</dbReference>
<dbReference type="InterPro" id="IPR005119">
    <property type="entry name" value="LysR_subst-bd"/>
</dbReference>
<evidence type="ECO:0000256" key="4">
    <source>
        <dbReference type="ARBA" id="ARBA00023163"/>
    </source>
</evidence>
<comment type="similarity">
    <text evidence="1">Belongs to the LysR transcriptional regulatory family.</text>
</comment>
<dbReference type="EMBL" id="JADNYM010000008">
    <property type="protein sequence ID" value="MBG0739352.1"/>
    <property type="molecule type" value="Genomic_DNA"/>
</dbReference>
<feature type="domain" description="HTH lysR-type" evidence="5">
    <location>
        <begin position="1"/>
        <end position="58"/>
    </location>
</feature>
<dbReference type="PANTHER" id="PTHR30346:SF29">
    <property type="entry name" value="LYSR SUBSTRATE-BINDING"/>
    <property type="match status" value="1"/>
</dbReference>
<dbReference type="SUPFAM" id="SSF46785">
    <property type="entry name" value="Winged helix' DNA-binding domain"/>
    <property type="match status" value="1"/>
</dbReference>
<dbReference type="PROSITE" id="PS50931">
    <property type="entry name" value="HTH_LYSR"/>
    <property type="match status" value="1"/>
</dbReference>
<proteinExistence type="inferred from homology"/>
<gene>
    <name evidence="6" type="ORF">IV500_08105</name>
</gene>
<keyword evidence="7" id="KW-1185">Reference proteome</keyword>
<evidence type="ECO:0000256" key="2">
    <source>
        <dbReference type="ARBA" id="ARBA00023015"/>
    </source>
</evidence>
<comment type="caution">
    <text evidence="6">The sequence shown here is derived from an EMBL/GenBank/DDBJ whole genome shotgun (WGS) entry which is preliminary data.</text>
</comment>
<reference evidence="6 7" key="1">
    <citation type="submission" date="2020-11" db="EMBL/GenBank/DDBJ databases">
        <title>Arthrobacter antarcticus sp. nov., isolated from Antarctic Soil.</title>
        <authorList>
            <person name="Li J."/>
        </authorList>
    </citation>
    <scope>NUCLEOTIDE SEQUENCE [LARGE SCALE GENOMIC DNA]</scope>
    <source>
        <strain evidence="6 7">Z1-20</strain>
    </source>
</reference>
<evidence type="ECO:0000313" key="6">
    <source>
        <dbReference type="EMBL" id="MBG0739352.1"/>
    </source>
</evidence>
<dbReference type="GO" id="GO:0032993">
    <property type="term" value="C:protein-DNA complex"/>
    <property type="evidence" value="ECO:0007669"/>
    <property type="project" value="TreeGrafter"/>
</dbReference>
<name>A0A931CLX0_9MICC</name>
<dbReference type="AlphaFoldDB" id="A0A931CLX0"/>
<dbReference type="CDD" id="cd05466">
    <property type="entry name" value="PBP2_LTTR_substrate"/>
    <property type="match status" value="1"/>
</dbReference>
<keyword evidence="4" id="KW-0804">Transcription</keyword>